<evidence type="ECO:0000313" key="3">
    <source>
        <dbReference type="Proteomes" id="UP000053257"/>
    </source>
</evidence>
<feature type="transmembrane region" description="Helical" evidence="1">
    <location>
        <begin position="96"/>
        <end position="115"/>
    </location>
</feature>
<dbReference type="PANTHER" id="PTHR40465:SF1">
    <property type="entry name" value="DUF6534 DOMAIN-CONTAINING PROTEIN"/>
    <property type="match status" value="1"/>
</dbReference>
<organism evidence="2 3">
    <name type="scientific">Phlebiopsis gigantea (strain 11061_1 CR5-6)</name>
    <name type="common">White-rot fungus</name>
    <name type="synonym">Peniophora gigantea</name>
    <dbReference type="NCBI Taxonomy" id="745531"/>
    <lineage>
        <taxon>Eukaryota</taxon>
        <taxon>Fungi</taxon>
        <taxon>Dikarya</taxon>
        <taxon>Basidiomycota</taxon>
        <taxon>Agaricomycotina</taxon>
        <taxon>Agaricomycetes</taxon>
        <taxon>Polyporales</taxon>
        <taxon>Phanerochaetaceae</taxon>
        <taxon>Phlebiopsis</taxon>
    </lineage>
</organism>
<keyword evidence="3" id="KW-1185">Reference proteome</keyword>
<dbReference type="OrthoDB" id="2796403at2759"/>
<dbReference type="STRING" id="745531.A0A0C3RZZ7"/>
<proteinExistence type="predicted"/>
<gene>
    <name evidence="2" type="ORF">PHLGIDRAFT_391556</name>
</gene>
<feature type="transmembrane region" description="Helical" evidence="1">
    <location>
        <begin position="54"/>
        <end position="76"/>
    </location>
</feature>
<evidence type="ECO:0008006" key="4">
    <source>
        <dbReference type="Google" id="ProtNLM"/>
    </source>
</evidence>
<name>A0A0C3RZZ7_PHLG1</name>
<feature type="transmembrane region" description="Helical" evidence="1">
    <location>
        <begin position="127"/>
        <end position="147"/>
    </location>
</feature>
<evidence type="ECO:0000256" key="1">
    <source>
        <dbReference type="SAM" id="Phobius"/>
    </source>
</evidence>
<keyword evidence="1" id="KW-0812">Transmembrane</keyword>
<keyword evidence="1" id="KW-0472">Membrane</keyword>
<dbReference type="AlphaFoldDB" id="A0A0C3RZZ7"/>
<sequence>MNSTLEPPSVQSLNATFGVLFIGFVLSVILYGLTFFQAHVFLSRFPKEDPWTKGVVTSLWLIDTATTALISQIQYFYLIQSFTSTFDELELTKTFIVERALATIVTFTVQMFYVAHVSTFAGRWHPCTLVIGLSTASSLAFGLASTAKLASRSHIADLLTPELEILISVYEGLVFAADLAILITNFTLLGVKPKTNTNADQHWFDRFVIVWVNRGTSVA</sequence>
<feature type="transmembrane region" description="Helical" evidence="1">
    <location>
        <begin position="167"/>
        <end position="191"/>
    </location>
</feature>
<dbReference type="Proteomes" id="UP000053257">
    <property type="component" value="Unassembled WGS sequence"/>
</dbReference>
<dbReference type="EMBL" id="KN840485">
    <property type="protein sequence ID" value="KIP08086.1"/>
    <property type="molecule type" value="Genomic_DNA"/>
</dbReference>
<accession>A0A0C3RZZ7</accession>
<protein>
    <recommendedName>
        <fullName evidence="4">DUF4386 domain-containing protein</fullName>
    </recommendedName>
</protein>
<dbReference type="HOGENOM" id="CLU_1261946_0_0_1"/>
<feature type="transmembrane region" description="Helical" evidence="1">
    <location>
        <begin position="20"/>
        <end position="42"/>
    </location>
</feature>
<evidence type="ECO:0000313" key="2">
    <source>
        <dbReference type="EMBL" id="KIP08086.1"/>
    </source>
</evidence>
<reference evidence="2 3" key="1">
    <citation type="journal article" date="2014" name="PLoS Genet.">
        <title>Analysis of the Phlebiopsis gigantea genome, transcriptome and secretome provides insight into its pioneer colonization strategies of wood.</title>
        <authorList>
            <person name="Hori C."/>
            <person name="Ishida T."/>
            <person name="Igarashi K."/>
            <person name="Samejima M."/>
            <person name="Suzuki H."/>
            <person name="Master E."/>
            <person name="Ferreira P."/>
            <person name="Ruiz-Duenas F.J."/>
            <person name="Held B."/>
            <person name="Canessa P."/>
            <person name="Larrondo L.F."/>
            <person name="Schmoll M."/>
            <person name="Druzhinina I.S."/>
            <person name="Kubicek C.P."/>
            <person name="Gaskell J.A."/>
            <person name="Kersten P."/>
            <person name="St John F."/>
            <person name="Glasner J."/>
            <person name="Sabat G."/>
            <person name="Splinter BonDurant S."/>
            <person name="Syed K."/>
            <person name="Yadav J."/>
            <person name="Mgbeahuruike A.C."/>
            <person name="Kovalchuk A."/>
            <person name="Asiegbu F.O."/>
            <person name="Lackner G."/>
            <person name="Hoffmeister D."/>
            <person name="Rencoret J."/>
            <person name="Gutierrez A."/>
            <person name="Sun H."/>
            <person name="Lindquist E."/>
            <person name="Barry K."/>
            <person name="Riley R."/>
            <person name="Grigoriev I.V."/>
            <person name="Henrissat B."/>
            <person name="Kues U."/>
            <person name="Berka R.M."/>
            <person name="Martinez A.T."/>
            <person name="Covert S.F."/>
            <person name="Blanchette R.A."/>
            <person name="Cullen D."/>
        </authorList>
    </citation>
    <scope>NUCLEOTIDE SEQUENCE [LARGE SCALE GENOMIC DNA]</scope>
    <source>
        <strain evidence="2 3">11061_1 CR5-6</strain>
    </source>
</reference>
<dbReference type="PANTHER" id="PTHR40465">
    <property type="entry name" value="CHROMOSOME 1, WHOLE GENOME SHOTGUN SEQUENCE"/>
    <property type="match status" value="1"/>
</dbReference>
<keyword evidence="1" id="KW-1133">Transmembrane helix</keyword>